<evidence type="ECO:0008006" key="4">
    <source>
        <dbReference type="Google" id="ProtNLM"/>
    </source>
</evidence>
<dbReference type="Proteomes" id="UP000645462">
    <property type="component" value="Unassembled WGS sequence"/>
</dbReference>
<feature type="transmembrane region" description="Helical" evidence="1">
    <location>
        <begin position="40"/>
        <end position="61"/>
    </location>
</feature>
<gene>
    <name evidence="2" type="ORF">GCM10011363_35970</name>
</gene>
<comment type="caution">
    <text evidence="2">The sequence shown here is derived from an EMBL/GenBank/DDBJ whole genome shotgun (WGS) entry which is preliminary data.</text>
</comment>
<keyword evidence="1" id="KW-0812">Transmembrane</keyword>
<proteinExistence type="predicted"/>
<evidence type="ECO:0000313" key="3">
    <source>
        <dbReference type="Proteomes" id="UP000645462"/>
    </source>
</evidence>
<keyword evidence="1" id="KW-1133">Transmembrane helix</keyword>
<protein>
    <recommendedName>
        <fullName evidence="4">GlsB/YeaQ/YmgE family stress response membrane protein</fullName>
    </recommendedName>
</protein>
<feature type="transmembrane region" description="Helical" evidence="1">
    <location>
        <begin position="6"/>
        <end position="28"/>
    </location>
</feature>
<accession>A0ABQ1L0L5</accession>
<dbReference type="RefSeq" id="WP_188483480.1">
    <property type="nucleotide sequence ID" value="NZ_BMFC01000012.1"/>
</dbReference>
<reference evidence="3" key="1">
    <citation type="journal article" date="2019" name="Int. J. Syst. Evol. Microbiol.">
        <title>The Global Catalogue of Microorganisms (GCM) 10K type strain sequencing project: providing services to taxonomists for standard genome sequencing and annotation.</title>
        <authorList>
            <consortium name="The Broad Institute Genomics Platform"/>
            <consortium name="The Broad Institute Genome Sequencing Center for Infectious Disease"/>
            <person name="Wu L."/>
            <person name="Ma J."/>
        </authorList>
    </citation>
    <scope>NUCLEOTIDE SEQUENCE [LARGE SCALE GENOMIC DNA]</scope>
    <source>
        <strain evidence="3">CGMCC 1.12478</strain>
    </source>
</reference>
<keyword evidence="3" id="KW-1185">Reference proteome</keyword>
<keyword evidence="1" id="KW-0472">Membrane</keyword>
<name>A0ABQ1L0L5_9RHOB</name>
<dbReference type="EMBL" id="BMFC01000012">
    <property type="protein sequence ID" value="GGC16391.1"/>
    <property type="molecule type" value="Genomic_DNA"/>
</dbReference>
<feature type="transmembrane region" description="Helical" evidence="1">
    <location>
        <begin position="67"/>
        <end position="89"/>
    </location>
</feature>
<organism evidence="2 3">
    <name type="scientific">Marivita lacus</name>
    <dbReference type="NCBI Taxonomy" id="1323742"/>
    <lineage>
        <taxon>Bacteria</taxon>
        <taxon>Pseudomonadati</taxon>
        <taxon>Pseudomonadota</taxon>
        <taxon>Alphaproteobacteria</taxon>
        <taxon>Rhodobacterales</taxon>
        <taxon>Roseobacteraceae</taxon>
        <taxon>Marivita</taxon>
    </lineage>
</organism>
<sequence length="90" mass="9035">MEQFFQALGTVGFLILLAAGVIAGLIASMLQGGRNKPRNVAIGVVGALLLPFLVALAAAGALAAGGLMLIVILALVGAVLVLVIAQLIFR</sequence>
<evidence type="ECO:0000256" key="1">
    <source>
        <dbReference type="SAM" id="Phobius"/>
    </source>
</evidence>
<evidence type="ECO:0000313" key="2">
    <source>
        <dbReference type="EMBL" id="GGC16391.1"/>
    </source>
</evidence>